<protein>
    <submittedName>
        <fullName evidence="2">Uncharacterized protein LOC116223811 isoform X1</fullName>
    </submittedName>
</protein>
<dbReference type="OrthoDB" id="8446971at2759"/>
<dbReference type="RefSeq" id="XP_031437702.1">
    <property type="nucleotide sequence ID" value="XM_031581842.2"/>
</dbReference>
<sequence>MEDDKRNTDTQTDDPGEKYLIRAGTRTIKLYTRVPGNVKDYCTTLLSSLDAKKQTEKTSVEECDVILAFCPVVSRLGTDVEAALDKIPDAKPCILVVMHITVDPYFVTPNSSRFAKGRGVDTVDYLCYEDGGSIKSEKISEAVFQIRRHLEEYAKGLRGNARQRGPVEMLIRLSPTIWRLKLKGWALSMVPFKMAWGKIQAIISVLSQIWALHMVPFKMARDIFFWAWGRIQAIISVLSQTWALSMVPFKMAWGKIQAIISVLSQIWALHMVPFKMARDIFFWAWGRIQAIISVLSQTLEDDKQNTDTQPDDPGFVSTDQHMQTQEAGTGRFPAIMSVLSQLWALSMVPYKMARDIFSWAWGRIQAIISSVLSQIRWAYNTFSR</sequence>
<evidence type="ECO:0000313" key="2">
    <source>
        <dbReference type="RefSeq" id="XP_031437702.1"/>
    </source>
</evidence>
<proteinExistence type="predicted"/>
<dbReference type="PANTHER" id="PTHR34488:SF1">
    <property type="entry name" value="SI:CH211-245H14.1-RELATED"/>
    <property type="match status" value="1"/>
</dbReference>
<organism evidence="1 2">
    <name type="scientific">Clupea harengus</name>
    <name type="common">Atlantic herring</name>
    <dbReference type="NCBI Taxonomy" id="7950"/>
    <lineage>
        <taxon>Eukaryota</taxon>
        <taxon>Metazoa</taxon>
        <taxon>Chordata</taxon>
        <taxon>Craniata</taxon>
        <taxon>Vertebrata</taxon>
        <taxon>Euteleostomi</taxon>
        <taxon>Actinopterygii</taxon>
        <taxon>Neopterygii</taxon>
        <taxon>Teleostei</taxon>
        <taxon>Clupei</taxon>
        <taxon>Clupeiformes</taxon>
        <taxon>Clupeoidei</taxon>
        <taxon>Clupeidae</taxon>
        <taxon>Clupea</taxon>
    </lineage>
</organism>
<dbReference type="KEGG" id="char:116223811"/>
<evidence type="ECO:0000313" key="1">
    <source>
        <dbReference type="Proteomes" id="UP000515152"/>
    </source>
</evidence>
<keyword evidence="1" id="KW-1185">Reference proteome</keyword>
<dbReference type="PANTHER" id="PTHR34488">
    <property type="entry name" value="SI:CH211-245H14.1-RELATED"/>
    <property type="match status" value="1"/>
</dbReference>
<dbReference type="AlphaFoldDB" id="A0A6P8GQL3"/>
<reference evidence="2" key="1">
    <citation type="submission" date="2025-08" db="UniProtKB">
        <authorList>
            <consortium name="RefSeq"/>
        </authorList>
    </citation>
    <scope>IDENTIFICATION</scope>
</reference>
<dbReference type="GeneID" id="116223811"/>
<dbReference type="Proteomes" id="UP000515152">
    <property type="component" value="Chromosome 15"/>
</dbReference>
<name>A0A6P8GQL3_CLUHA</name>
<gene>
    <name evidence="2" type="primary">LOC116223811</name>
</gene>
<accession>A0A6P8GQL3</accession>